<organism evidence="2 3">
    <name type="scientific">Novosphingobium sediminis</name>
    <dbReference type="NCBI Taxonomy" id="707214"/>
    <lineage>
        <taxon>Bacteria</taxon>
        <taxon>Pseudomonadati</taxon>
        <taxon>Pseudomonadota</taxon>
        <taxon>Alphaproteobacteria</taxon>
        <taxon>Sphingomonadales</taxon>
        <taxon>Sphingomonadaceae</taxon>
        <taxon>Novosphingobium</taxon>
    </lineage>
</organism>
<dbReference type="RefSeq" id="WP_147161490.1">
    <property type="nucleotide sequence ID" value="NZ_BJYR01000045.1"/>
</dbReference>
<gene>
    <name evidence="2" type="ORF">NSE01_41250</name>
</gene>
<dbReference type="Pfam" id="PF21992">
    <property type="entry name" value="DUF6927"/>
    <property type="match status" value="1"/>
</dbReference>
<reference evidence="2 3" key="1">
    <citation type="submission" date="2019-07" db="EMBL/GenBank/DDBJ databases">
        <title>Whole genome shotgun sequence of Novosphingobium sediminis NBRC 106119.</title>
        <authorList>
            <person name="Hosoyama A."/>
            <person name="Uohara A."/>
            <person name="Ohji S."/>
            <person name="Ichikawa N."/>
        </authorList>
    </citation>
    <scope>NUCLEOTIDE SEQUENCE [LARGE SCALE GENOMIC DNA]</scope>
    <source>
        <strain evidence="2 3">NBRC 106119</strain>
    </source>
</reference>
<dbReference type="AlphaFoldDB" id="A0A512ARF7"/>
<evidence type="ECO:0000313" key="3">
    <source>
        <dbReference type="Proteomes" id="UP000321464"/>
    </source>
</evidence>
<protein>
    <recommendedName>
        <fullName evidence="1">DUF6927 domain-containing protein</fullName>
    </recommendedName>
</protein>
<comment type="caution">
    <text evidence="2">The sequence shown here is derived from an EMBL/GenBank/DDBJ whole genome shotgun (WGS) entry which is preliminary data.</text>
</comment>
<evidence type="ECO:0000313" key="2">
    <source>
        <dbReference type="EMBL" id="GEO02293.1"/>
    </source>
</evidence>
<feature type="domain" description="DUF6927" evidence="1">
    <location>
        <begin position="115"/>
        <end position="185"/>
    </location>
</feature>
<accession>A0A512ARF7</accession>
<evidence type="ECO:0000259" key="1">
    <source>
        <dbReference type="Pfam" id="PF21992"/>
    </source>
</evidence>
<dbReference type="EMBL" id="BJYR01000045">
    <property type="protein sequence ID" value="GEO02293.1"/>
    <property type="molecule type" value="Genomic_DNA"/>
</dbReference>
<dbReference type="InterPro" id="IPR053845">
    <property type="entry name" value="DUF6927"/>
</dbReference>
<sequence>MGWLYMHRTGMGGHETPKAYLDDQLTYEHEASEDAPFRGCRVLKSVFTGSTYYAAVERYGEDRKRLYVTAVICLVRWNPNAADGLIFGYKDMDEQSGPVEANCPRSILELLTSSSHPYALDWRNRCYAMLRLKERKVADGDMLRLPEPLRFTDGSEHREFRVSKRGNKIELRTPDGVGAYRISRLMERRFEVIRPARKIKTFFPAAQ</sequence>
<proteinExistence type="predicted"/>
<dbReference type="Proteomes" id="UP000321464">
    <property type="component" value="Unassembled WGS sequence"/>
</dbReference>
<name>A0A512ARF7_9SPHN</name>
<keyword evidence="3" id="KW-1185">Reference proteome</keyword>
<dbReference type="OrthoDB" id="6874909at2"/>